<evidence type="ECO:0000256" key="1">
    <source>
        <dbReference type="SAM" id="Coils"/>
    </source>
</evidence>
<reference evidence="2 3" key="1">
    <citation type="submission" date="2018-11" db="EMBL/GenBank/DDBJ databases">
        <authorList>
            <person name="Li F."/>
        </authorList>
    </citation>
    <scope>NUCLEOTIDE SEQUENCE [LARGE SCALE GENOMIC DNA]</scope>
    <source>
        <strain evidence="2 3">Gsoil 818</strain>
    </source>
</reference>
<dbReference type="Proteomes" id="UP000279994">
    <property type="component" value="Unassembled WGS sequence"/>
</dbReference>
<sequence>MRDDIDARLRDLRAAVEDARSVPMSASVMINRSEFLDLIGALEAALEHTLTDATEVVGGREAVLAEASSQAEEIVRAAEMEREVLVSETDVFRLAEARAAEITETAQKAAEELQAETEQYVEEKLANFELTLERTLDLVRRGRARLSGGHSHALGDDSDVDAIHLPDHLER</sequence>
<dbReference type="OrthoDB" id="3291843at2"/>
<evidence type="ECO:0000313" key="2">
    <source>
        <dbReference type="EMBL" id="RNM15809.1"/>
    </source>
</evidence>
<keyword evidence="3" id="KW-1185">Reference proteome</keyword>
<comment type="caution">
    <text evidence="2">The sequence shown here is derived from an EMBL/GenBank/DDBJ whole genome shotgun (WGS) entry which is preliminary data.</text>
</comment>
<dbReference type="AlphaFoldDB" id="A0A3N0GTR9"/>
<evidence type="ECO:0000313" key="3">
    <source>
        <dbReference type="Proteomes" id="UP000279994"/>
    </source>
</evidence>
<name>A0A3N0GTR9_9ACTN</name>
<evidence type="ECO:0008006" key="4">
    <source>
        <dbReference type="Google" id="ProtNLM"/>
    </source>
</evidence>
<organism evidence="2 3">
    <name type="scientific">Nocardioides pocheonensis</name>
    <dbReference type="NCBI Taxonomy" id="661485"/>
    <lineage>
        <taxon>Bacteria</taxon>
        <taxon>Bacillati</taxon>
        <taxon>Actinomycetota</taxon>
        <taxon>Actinomycetes</taxon>
        <taxon>Propionibacteriales</taxon>
        <taxon>Nocardioidaceae</taxon>
        <taxon>Nocardioides</taxon>
    </lineage>
</organism>
<keyword evidence="1" id="KW-0175">Coiled coil</keyword>
<dbReference type="RefSeq" id="WP_123222060.1">
    <property type="nucleotide sequence ID" value="NZ_RJSF01000019.1"/>
</dbReference>
<feature type="coiled-coil region" evidence="1">
    <location>
        <begin position="92"/>
        <end position="126"/>
    </location>
</feature>
<proteinExistence type="predicted"/>
<protein>
    <recommendedName>
        <fullName evidence="4">ATPase</fullName>
    </recommendedName>
</protein>
<gene>
    <name evidence="2" type="ORF">EFL26_06435</name>
</gene>
<accession>A0A3N0GTR9</accession>
<dbReference type="EMBL" id="RJSF01000019">
    <property type="protein sequence ID" value="RNM15809.1"/>
    <property type="molecule type" value="Genomic_DNA"/>
</dbReference>